<dbReference type="EMBL" id="QNUF01000005">
    <property type="protein sequence ID" value="REC77029.1"/>
    <property type="molecule type" value="Genomic_DNA"/>
</dbReference>
<sequence length="75" mass="8421">MYISKISIEGFRNFPQNEILFNDGVNVIIGHNNSGKTSLIKAISLVINSETPRRLELDDFSKSTTLENLQRLPAT</sequence>
<evidence type="ECO:0000259" key="1">
    <source>
        <dbReference type="Pfam" id="PF13175"/>
    </source>
</evidence>
<dbReference type="InterPro" id="IPR041685">
    <property type="entry name" value="AAA_GajA/Old/RecF-like"/>
</dbReference>
<keyword evidence="3" id="KW-1185">Reference proteome</keyword>
<dbReference type="Gene3D" id="3.40.50.300">
    <property type="entry name" value="P-loop containing nucleotide triphosphate hydrolases"/>
    <property type="match status" value="1"/>
</dbReference>
<feature type="domain" description="Endonuclease GajA/Old nuclease/RecF-like AAA" evidence="1">
    <location>
        <begin position="1"/>
        <end position="52"/>
    </location>
</feature>
<dbReference type="Proteomes" id="UP000256491">
    <property type="component" value="Unassembled WGS sequence"/>
</dbReference>
<protein>
    <submittedName>
        <fullName evidence="2">DUF2813 domain-containing protein</fullName>
    </submittedName>
</protein>
<accession>A0ABX9INP2</accession>
<gene>
    <name evidence="2" type="ORF">DRF57_06475</name>
</gene>
<dbReference type="InterPro" id="IPR027417">
    <property type="entry name" value="P-loop_NTPase"/>
</dbReference>
<dbReference type="SUPFAM" id="SSF52540">
    <property type="entry name" value="P-loop containing nucleoside triphosphate hydrolases"/>
    <property type="match status" value="1"/>
</dbReference>
<dbReference type="PANTHER" id="PTHR43581:SF4">
    <property type="entry name" value="ATP_GTP PHOSPHATASE"/>
    <property type="match status" value="1"/>
</dbReference>
<reference evidence="2 3" key="1">
    <citation type="journal article" date="2010" name="Syst. Appl. Microbiol.">
        <title>Four new species of Chryseobacterium from the rhizosphere of coastal sand dune plants, Chryseobacterium elymi sp. nov., Chryseobacterium hagamense sp. nov., Chryseobacterium lathyri sp. nov. and Chryseobacterium rhizosphaerae sp. nov.</title>
        <authorList>
            <person name="Cho S.H."/>
            <person name="Lee K.S."/>
            <person name="Shin D.S."/>
            <person name="Han J.H."/>
            <person name="Park K.S."/>
            <person name="Lee C.H."/>
            <person name="Park K.H."/>
            <person name="Kim S.B."/>
        </authorList>
    </citation>
    <scope>NUCLEOTIDE SEQUENCE [LARGE SCALE GENOMIC DNA]</scope>
    <source>
        <strain evidence="2 3">KCTC 22548</strain>
    </source>
</reference>
<evidence type="ECO:0000313" key="3">
    <source>
        <dbReference type="Proteomes" id="UP000256491"/>
    </source>
</evidence>
<comment type="caution">
    <text evidence="2">The sequence shown here is derived from an EMBL/GenBank/DDBJ whole genome shotgun (WGS) entry which is preliminary data.</text>
</comment>
<dbReference type="RefSeq" id="WP_047388367.1">
    <property type="nucleotide sequence ID" value="NZ_BJYH01000029.1"/>
</dbReference>
<organism evidence="2 3">
    <name type="scientific">Chryseobacterium rhizosphaerae</name>
    <dbReference type="NCBI Taxonomy" id="395937"/>
    <lineage>
        <taxon>Bacteria</taxon>
        <taxon>Pseudomonadati</taxon>
        <taxon>Bacteroidota</taxon>
        <taxon>Flavobacteriia</taxon>
        <taxon>Flavobacteriales</taxon>
        <taxon>Weeksellaceae</taxon>
        <taxon>Chryseobacterium group</taxon>
        <taxon>Chryseobacterium</taxon>
    </lineage>
</organism>
<dbReference type="Pfam" id="PF13175">
    <property type="entry name" value="AAA_15"/>
    <property type="match status" value="1"/>
</dbReference>
<name>A0ABX9INP2_9FLAO</name>
<dbReference type="InterPro" id="IPR051396">
    <property type="entry name" value="Bact_Antivir_Def_Nuclease"/>
</dbReference>
<evidence type="ECO:0000313" key="2">
    <source>
        <dbReference type="EMBL" id="REC77029.1"/>
    </source>
</evidence>
<proteinExistence type="predicted"/>
<dbReference type="PANTHER" id="PTHR43581">
    <property type="entry name" value="ATP/GTP PHOSPHATASE"/>
    <property type="match status" value="1"/>
</dbReference>